<feature type="chain" id="PRO_5022870198" evidence="3">
    <location>
        <begin position="22"/>
        <end position="89"/>
    </location>
</feature>
<protein>
    <submittedName>
        <fullName evidence="4">Uncharacterized protein</fullName>
    </submittedName>
</protein>
<dbReference type="Proteomes" id="UP000323506">
    <property type="component" value="Chromosome A11"/>
</dbReference>
<feature type="compositionally biased region" description="Low complexity" evidence="1">
    <location>
        <begin position="24"/>
        <end position="50"/>
    </location>
</feature>
<evidence type="ECO:0000256" key="3">
    <source>
        <dbReference type="SAM" id="SignalP"/>
    </source>
</evidence>
<reference evidence="4 5" key="1">
    <citation type="submission" date="2019-06" db="EMBL/GenBank/DDBJ databases">
        <title>WGS assembly of Gossypium darwinii.</title>
        <authorList>
            <person name="Chen Z.J."/>
            <person name="Sreedasyam A."/>
            <person name="Ando A."/>
            <person name="Song Q."/>
            <person name="De L."/>
            <person name="Hulse-Kemp A."/>
            <person name="Ding M."/>
            <person name="Ye W."/>
            <person name="Kirkbride R."/>
            <person name="Jenkins J."/>
            <person name="Plott C."/>
            <person name="Lovell J."/>
            <person name="Lin Y.-M."/>
            <person name="Vaughn R."/>
            <person name="Liu B."/>
            <person name="Li W."/>
            <person name="Simpson S."/>
            <person name="Scheffler B."/>
            <person name="Saski C."/>
            <person name="Grover C."/>
            <person name="Hu G."/>
            <person name="Conover J."/>
            <person name="Carlson J."/>
            <person name="Shu S."/>
            <person name="Boston L."/>
            <person name="Williams M."/>
            <person name="Peterson D."/>
            <person name="Mcgee K."/>
            <person name="Jones D."/>
            <person name="Wendel J."/>
            <person name="Stelly D."/>
            <person name="Grimwood J."/>
            <person name="Schmutz J."/>
        </authorList>
    </citation>
    <scope>NUCLEOTIDE SEQUENCE [LARGE SCALE GENOMIC DNA]</scope>
    <source>
        <strain evidence="4">1808015.09</strain>
    </source>
</reference>
<accession>A0A5D2EH89</accession>
<feature type="region of interest" description="Disordered" evidence="1">
    <location>
        <begin position="24"/>
        <end position="65"/>
    </location>
</feature>
<evidence type="ECO:0000256" key="2">
    <source>
        <dbReference type="SAM" id="Phobius"/>
    </source>
</evidence>
<feature type="signal peptide" evidence="3">
    <location>
        <begin position="1"/>
        <end position="21"/>
    </location>
</feature>
<evidence type="ECO:0000313" key="5">
    <source>
        <dbReference type="Proteomes" id="UP000323506"/>
    </source>
</evidence>
<keyword evidence="2" id="KW-0472">Membrane</keyword>
<evidence type="ECO:0000256" key="1">
    <source>
        <dbReference type="SAM" id="MobiDB-lite"/>
    </source>
</evidence>
<keyword evidence="5" id="KW-1185">Reference proteome</keyword>
<keyword evidence="2" id="KW-0812">Transmembrane</keyword>
<gene>
    <name evidence="4" type="ORF">ES288_A11G076300v1</name>
</gene>
<keyword evidence="2" id="KW-1133">Transmembrane helix</keyword>
<sequence length="89" mass="8558">MARQVMLVVALVLIAVVGAYAADVPKTSSSSSPSTSPASSPSSSIGTSSSPPTPNGGALAPSPSSAVSLKASSFVGAVTVVAGLGLFYF</sequence>
<feature type="transmembrane region" description="Helical" evidence="2">
    <location>
        <begin position="71"/>
        <end position="88"/>
    </location>
</feature>
<dbReference type="AlphaFoldDB" id="A0A5D2EH89"/>
<evidence type="ECO:0000313" key="4">
    <source>
        <dbReference type="EMBL" id="TYG92996.1"/>
    </source>
</evidence>
<proteinExistence type="predicted"/>
<dbReference type="EMBL" id="CM017698">
    <property type="protein sequence ID" value="TYG92996.1"/>
    <property type="molecule type" value="Genomic_DNA"/>
</dbReference>
<organism evidence="4 5">
    <name type="scientific">Gossypium darwinii</name>
    <name type="common">Darwin's cotton</name>
    <name type="synonym">Gossypium barbadense var. darwinii</name>
    <dbReference type="NCBI Taxonomy" id="34276"/>
    <lineage>
        <taxon>Eukaryota</taxon>
        <taxon>Viridiplantae</taxon>
        <taxon>Streptophyta</taxon>
        <taxon>Embryophyta</taxon>
        <taxon>Tracheophyta</taxon>
        <taxon>Spermatophyta</taxon>
        <taxon>Magnoliopsida</taxon>
        <taxon>eudicotyledons</taxon>
        <taxon>Gunneridae</taxon>
        <taxon>Pentapetalae</taxon>
        <taxon>rosids</taxon>
        <taxon>malvids</taxon>
        <taxon>Malvales</taxon>
        <taxon>Malvaceae</taxon>
        <taxon>Malvoideae</taxon>
        <taxon>Gossypium</taxon>
    </lineage>
</organism>
<name>A0A5D2EH89_GOSDA</name>
<keyword evidence="3" id="KW-0732">Signal</keyword>